<evidence type="ECO:0000256" key="1">
    <source>
        <dbReference type="SAM" id="MobiDB-lite"/>
    </source>
</evidence>
<reference evidence="3" key="1">
    <citation type="submission" date="2019-07" db="EMBL/GenBank/DDBJ databases">
        <title>Whole genome shotgun sequence of Lactobacillus kefiri NBRC 15888.</title>
        <authorList>
            <person name="Hosoyama A."/>
            <person name="Uohara A."/>
            <person name="Ohji S."/>
            <person name="Ichikawa N."/>
        </authorList>
    </citation>
    <scope>NUCLEOTIDE SEQUENCE [LARGE SCALE GENOMIC DNA]</scope>
    <source>
        <strain evidence="3">NBRC 15888</strain>
    </source>
</reference>
<keyword evidence="2" id="KW-0472">Membrane</keyword>
<keyword evidence="4" id="KW-1185">Reference proteome</keyword>
<dbReference type="InterPro" id="IPR011434">
    <property type="entry name" value="Ltp-like_HTH"/>
</dbReference>
<dbReference type="Gene3D" id="1.10.10.10">
    <property type="entry name" value="Winged helix-like DNA-binding domain superfamily/Winged helix DNA-binding domain"/>
    <property type="match status" value="2"/>
</dbReference>
<dbReference type="InterPro" id="IPR036388">
    <property type="entry name" value="WH-like_DNA-bd_sf"/>
</dbReference>
<evidence type="ECO:0000313" key="4">
    <source>
        <dbReference type="Proteomes" id="UP000321893"/>
    </source>
</evidence>
<dbReference type="Pfam" id="PF07553">
    <property type="entry name" value="Lipoprotein_Ltp"/>
    <property type="match status" value="2"/>
</dbReference>
<evidence type="ECO:0000256" key="2">
    <source>
        <dbReference type="SAM" id="Phobius"/>
    </source>
</evidence>
<dbReference type="Proteomes" id="UP000321893">
    <property type="component" value="Unassembled WGS sequence"/>
</dbReference>
<sequence length="179" mass="19701">MDNRKISKPWYKIWWVWLIIVFAVFVVSGIAGGNSDNSSSSNNSSTKTEKTTSSKSANTQSSESSQSSSSTKATQKVPIAYKNALESAETYANSMNLSKRAIYEQLRSKAGDQFSTKAAYYAVTHLKDVNWNKNALESAKTYQKDMNMSPAAIRDQLTSSAGDKFTQAQANYAVSHLPK</sequence>
<comment type="caution">
    <text evidence="3">The sequence shown here is derived from an EMBL/GenBank/DDBJ whole genome shotgun (WGS) entry which is preliminary data.</text>
</comment>
<name>A0A511DXC0_LENKE</name>
<feature type="region of interest" description="Disordered" evidence="1">
    <location>
        <begin position="35"/>
        <end position="75"/>
    </location>
</feature>
<feature type="compositionally biased region" description="Low complexity" evidence="1">
    <location>
        <begin position="53"/>
        <end position="75"/>
    </location>
</feature>
<keyword evidence="2" id="KW-1133">Transmembrane helix</keyword>
<evidence type="ECO:0000313" key="3">
    <source>
        <dbReference type="EMBL" id="GEL28887.1"/>
    </source>
</evidence>
<dbReference type="RefSeq" id="WP_056982854.1">
    <property type="nucleotide sequence ID" value="NZ_BJVK01000025.1"/>
</dbReference>
<organism evidence="3 4">
    <name type="scientific">Lentilactobacillus kefiri</name>
    <name type="common">Lactobacillus kefiri</name>
    <dbReference type="NCBI Taxonomy" id="33962"/>
    <lineage>
        <taxon>Bacteria</taxon>
        <taxon>Bacillati</taxon>
        <taxon>Bacillota</taxon>
        <taxon>Bacilli</taxon>
        <taxon>Lactobacillales</taxon>
        <taxon>Lactobacillaceae</taxon>
        <taxon>Lentilactobacillus</taxon>
    </lineage>
</organism>
<dbReference type="AlphaFoldDB" id="A0A511DXC0"/>
<proteinExistence type="predicted"/>
<dbReference type="GeneID" id="71566945"/>
<protein>
    <submittedName>
        <fullName evidence="3">Uncharacterized protein</fullName>
    </submittedName>
</protein>
<feature type="transmembrane region" description="Helical" evidence="2">
    <location>
        <begin position="12"/>
        <end position="33"/>
    </location>
</feature>
<dbReference type="EMBL" id="BJVK01000025">
    <property type="protein sequence ID" value="GEL28887.1"/>
    <property type="molecule type" value="Genomic_DNA"/>
</dbReference>
<keyword evidence="2" id="KW-0812">Transmembrane</keyword>
<feature type="compositionally biased region" description="Low complexity" evidence="1">
    <location>
        <begin position="35"/>
        <end position="46"/>
    </location>
</feature>
<dbReference type="OrthoDB" id="1669102at2"/>
<gene>
    <name evidence="3" type="ORF">LKE01_17070</name>
</gene>
<dbReference type="STRING" id="1423764.FC95_GL002113"/>
<accession>A0A511DXC0</accession>